<keyword evidence="4" id="KW-1185">Reference proteome</keyword>
<reference evidence="3 4" key="1">
    <citation type="submission" date="2018-12" db="EMBL/GenBank/DDBJ databases">
        <authorList>
            <person name="Yu L."/>
        </authorList>
    </citation>
    <scope>NUCLEOTIDE SEQUENCE [LARGE SCALE GENOMIC DNA]</scope>
    <source>
        <strain evidence="3 4">HAW-EB5</strain>
    </source>
</reference>
<dbReference type="AlphaFoldDB" id="A0A3S0IJC1"/>
<dbReference type="InterPro" id="IPR003346">
    <property type="entry name" value="Transposase_20"/>
</dbReference>
<dbReference type="PANTHER" id="PTHR33055:SF3">
    <property type="entry name" value="PUTATIVE TRANSPOSASE FOR IS117-RELATED"/>
    <property type="match status" value="1"/>
</dbReference>
<sequence length="345" mass="37450">MKSTIVGVDLAKNVIQVCVFTNNKVHSNTEMTPNEFIDWLANSAPLTIVFEACGMSNYWKQKAMTFGHEAKLISAKLVSAVRQNQKTDKNDALAIVQAALLPEVNFITGKSVEQQQLQSIMRLRELAIKQKTAMSNQLTSLLAEFNLMVSSRNGGLRGVIESTLEDAENDFTSEFRGALAAAWQQYLSVVTSITTYDLCLEKSLDTHPEAQKLLKIEGVGTLNAINLYIALGCADIGVVSSGKDASACIGLTPVQYSSGGKVKLGSIGKHVKNSILRSQLITGALSAVSQMVKREAKTTKERWVQALVERRGKKCAAVALANKTVRTAYAMLTQGTEYKAELISA</sequence>
<dbReference type="GO" id="GO:0003677">
    <property type="term" value="F:DNA binding"/>
    <property type="evidence" value="ECO:0007669"/>
    <property type="project" value="InterPro"/>
</dbReference>
<dbReference type="Proteomes" id="UP000282060">
    <property type="component" value="Unassembled WGS sequence"/>
</dbReference>
<comment type="caution">
    <text evidence="3">The sequence shown here is derived from an EMBL/GenBank/DDBJ whole genome shotgun (WGS) entry which is preliminary data.</text>
</comment>
<proteinExistence type="predicted"/>
<dbReference type="OrthoDB" id="5289737at2"/>
<dbReference type="NCBIfam" id="NF033542">
    <property type="entry name" value="transpos_IS110"/>
    <property type="match status" value="1"/>
</dbReference>
<dbReference type="Pfam" id="PF01548">
    <property type="entry name" value="DEDD_Tnp_IS110"/>
    <property type="match status" value="1"/>
</dbReference>
<organism evidence="3 4">
    <name type="scientific">Shewanella atlantica</name>
    <dbReference type="NCBI Taxonomy" id="271099"/>
    <lineage>
        <taxon>Bacteria</taxon>
        <taxon>Pseudomonadati</taxon>
        <taxon>Pseudomonadota</taxon>
        <taxon>Gammaproteobacteria</taxon>
        <taxon>Alteromonadales</taxon>
        <taxon>Shewanellaceae</taxon>
        <taxon>Shewanella</taxon>
    </lineage>
</organism>
<protein>
    <submittedName>
        <fullName evidence="3">IS110 family transposase</fullName>
    </submittedName>
</protein>
<name>A0A3S0IJC1_9GAMM</name>
<dbReference type="Pfam" id="PF02371">
    <property type="entry name" value="Transposase_20"/>
    <property type="match status" value="1"/>
</dbReference>
<dbReference type="InterPro" id="IPR002525">
    <property type="entry name" value="Transp_IS110-like_N"/>
</dbReference>
<evidence type="ECO:0000313" key="3">
    <source>
        <dbReference type="EMBL" id="RTR25322.1"/>
    </source>
</evidence>
<accession>A0A3S0IJC1</accession>
<dbReference type="PANTHER" id="PTHR33055">
    <property type="entry name" value="TRANSPOSASE FOR INSERTION SEQUENCE ELEMENT IS1111A"/>
    <property type="match status" value="1"/>
</dbReference>
<evidence type="ECO:0000313" key="4">
    <source>
        <dbReference type="Proteomes" id="UP000282060"/>
    </source>
</evidence>
<feature type="domain" description="Transposase IS110-like N-terminal" evidence="1">
    <location>
        <begin position="6"/>
        <end position="145"/>
    </location>
</feature>
<dbReference type="RefSeq" id="WP_126508322.1">
    <property type="nucleotide sequence ID" value="NZ_RXNV01000040.1"/>
</dbReference>
<dbReference type="GO" id="GO:0006313">
    <property type="term" value="P:DNA transposition"/>
    <property type="evidence" value="ECO:0007669"/>
    <property type="project" value="InterPro"/>
</dbReference>
<dbReference type="GO" id="GO:0004803">
    <property type="term" value="F:transposase activity"/>
    <property type="evidence" value="ECO:0007669"/>
    <property type="project" value="InterPro"/>
</dbReference>
<evidence type="ECO:0000259" key="2">
    <source>
        <dbReference type="Pfam" id="PF02371"/>
    </source>
</evidence>
<feature type="domain" description="Transposase IS116/IS110/IS902 C-terminal" evidence="2">
    <location>
        <begin position="211"/>
        <end position="292"/>
    </location>
</feature>
<gene>
    <name evidence="3" type="ORF">EKG39_23200</name>
</gene>
<evidence type="ECO:0000259" key="1">
    <source>
        <dbReference type="Pfam" id="PF01548"/>
    </source>
</evidence>
<dbReference type="InterPro" id="IPR047650">
    <property type="entry name" value="Transpos_IS110"/>
</dbReference>
<dbReference type="EMBL" id="RXNV01000040">
    <property type="protein sequence ID" value="RTR25322.1"/>
    <property type="molecule type" value="Genomic_DNA"/>
</dbReference>